<name>A0A5J4TWE3_9EUKA</name>
<evidence type="ECO:0000313" key="3">
    <source>
        <dbReference type="EMBL" id="KAA6362172.1"/>
    </source>
</evidence>
<protein>
    <submittedName>
        <fullName evidence="3">Putative cathepsin B2 cysteine protease</fullName>
    </submittedName>
</protein>
<dbReference type="InterPro" id="IPR013128">
    <property type="entry name" value="Peptidase_C1A"/>
</dbReference>
<dbReference type="Gene3D" id="3.90.70.10">
    <property type="entry name" value="Cysteine proteinases"/>
    <property type="match status" value="1"/>
</dbReference>
<organism evidence="3 4">
    <name type="scientific">Streblomastix strix</name>
    <dbReference type="NCBI Taxonomy" id="222440"/>
    <lineage>
        <taxon>Eukaryota</taxon>
        <taxon>Metamonada</taxon>
        <taxon>Preaxostyla</taxon>
        <taxon>Oxymonadida</taxon>
        <taxon>Streblomastigidae</taxon>
        <taxon>Streblomastix</taxon>
    </lineage>
</organism>
<keyword evidence="3" id="KW-0378">Hydrolase</keyword>
<proteinExistence type="inferred from homology"/>
<gene>
    <name evidence="3" type="ORF">EZS28_042300</name>
</gene>
<accession>A0A5J4TWE3</accession>
<dbReference type="AlphaFoldDB" id="A0A5J4TWE3"/>
<evidence type="ECO:0000259" key="2">
    <source>
        <dbReference type="Pfam" id="PF00112"/>
    </source>
</evidence>
<reference evidence="3 4" key="1">
    <citation type="submission" date="2019-03" db="EMBL/GenBank/DDBJ databases">
        <title>Single cell metagenomics reveals metabolic interactions within the superorganism composed of flagellate Streblomastix strix and complex community of Bacteroidetes bacteria on its surface.</title>
        <authorList>
            <person name="Treitli S.C."/>
            <person name="Kolisko M."/>
            <person name="Husnik F."/>
            <person name="Keeling P."/>
            <person name="Hampl V."/>
        </authorList>
    </citation>
    <scope>NUCLEOTIDE SEQUENCE [LARGE SCALE GENOMIC DNA]</scope>
    <source>
        <strain evidence="3">ST1C</strain>
    </source>
</reference>
<comment type="caution">
    <text evidence="3">The sequence shown here is derived from an EMBL/GenBank/DDBJ whole genome shotgun (WGS) entry which is preliminary data.</text>
</comment>
<evidence type="ECO:0000313" key="4">
    <source>
        <dbReference type="Proteomes" id="UP000324800"/>
    </source>
</evidence>
<comment type="similarity">
    <text evidence="1">Belongs to the peptidase C1 family.</text>
</comment>
<dbReference type="GO" id="GO:0008234">
    <property type="term" value="F:cysteine-type peptidase activity"/>
    <property type="evidence" value="ECO:0007669"/>
    <property type="project" value="InterPro"/>
</dbReference>
<dbReference type="SUPFAM" id="SSF54001">
    <property type="entry name" value="Cysteine proteinases"/>
    <property type="match status" value="1"/>
</dbReference>
<dbReference type="OrthoDB" id="5850821at2759"/>
<dbReference type="InterPro" id="IPR038765">
    <property type="entry name" value="Papain-like_cys_pep_sf"/>
</dbReference>
<dbReference type="Proteomes" id="UP000324800">
    <property type="component" value="Unassembled WGS sequence"/>
</dbReference>
<dbReference type="PANTHER" id="PTHR12411">
    <property type="entry name" value="CYSTEINE PROTEASE FAMILY C1-RELATED"/>
    <property type="match status" value="1"/>
</dbReference>
<dbReference type="EMBL" id="SNRW01024563">
    <property type="protein sequence ID" value="KAA6362172.1"/>
    <property type="molecule type" value="Genomic_DNA"/>
</dbReference>
<keyword evidence="3" id="KW-0645">Protease</keyword>
<dbReference type="InterPro" id="IPR000668">
    <property type="entry name" value="Peptidase_C1A_C"/>
</dbReference>
<feature type="domain" description="Peptidase C1A papain C-terminal" evidence="2">
    <location>
        <begin position="64"/>
        <end position="132"/>
    </location>
</feature>
<evidence type="ECO:0000256" key="1">
    <source>
        <dbReference type="ARBA" id="ARBA00008455"/>
    </source>
</evidence>
<feature type="non-terminal residue" evidence="3">
    <location>
        <position position="132"/>
    </location>
</feature>
<sequence>MFVLILITNGLTQSIPEIINSNPNSTWVAVDYPPSIMNKMKHNSQISNHITSHETEPYKDNSNVPSEFDARKQWPGLILGVRDQGDCGACWAFSIAENIGNRLGILKCSRGFMSPQDLISCNDFGSGCKGGY</sequence>
<dbReference type="Pfam" id="PF00112">
    <property type="entry name" value="Peptidase_C1"/>
    <property type="match status" value="1"/>
</dbReference>
<dbReference type="GO" id="GO:0006508">
    <property type="term" value="P:proteolysis"/>
    <property type="evidence" value="ECO:0007669"/>
    <property type="project" value="UniProtKB-KW"/>
</dbReference>